<accession>A0A851D2Z2</accession>
<keyword evidence="6" id="KW-1185">Reference proteome</keyword>
<sequence>DQHMTTTVLAIMGKFTGTAAHSTTYVYAAELFPTIIRQTGVGLCSMAARASGITAPLIKILGEYHRAIPMAIYGSPPVLSGLLCFLLPETRGADLAD</sequence>
<organism evidence="5 6">
    <name type="scientific">Todus mexicanus</name>
    <name type="common">Puerto Rican tody</name>
    <dbReference type="NCBI Taxonomy" id="135184"/>
    <lineage>
        <taxon>Eukaryota</taxon>
        <taxon>Metazoa</taxon>
        <taxon>Chordata</taxon>
        <taxon>Craniata</taxon>
        <taxon>Vertebrata</taxon>
        <taxon>Euteleostomi</taxon>
        <taxon>Archelosauria</taxon>
        <taxon>Archosauria</taxon>
        <taxon>Dinosauria</taxon>
        <taxon>Saurischia</taxon>
        <taxon>Theropoda</taxon>
        <taxon>Coelurosauria</taxon>
        <taxon>Aves</taxon>
        <taxon>Neognathae</taxon>
        <taxon>Neoaves</taxon>
        <taxon>Telluraves</taxon>
        <taxon>Coraciimorphae</taxon>
        <taxon>Coraciiformes</taxon>
        <taxon>Todidae</taxon>
        <taxon>Todus</taxon>
    </lineage>
</organism>
<dbReference type="OrthoDB" id="5296287at2759"/>
<evidence type="ECO:0000313" key="6">
    <source>
        <dbReference type="Proteomes" id="UP000660247"/>
    </source>
</evidence>
<dbReference type="SUPFAM" id="SSF103473">
    <property type="entry name" value="MFS general substrate transporter"/>
    <property type="match status" value="1"/>
</dbReference>
<protein>
    <submittedName>
        <fullName evidence="5">S22AD protein</fullName>
    </submittedName>
</protein>
<dbReference type="Proteomes" id="UP000660247">
    <property type="component" value="Unassembled WGS sequence"/>
</dbReference>
<feature type="non-terminal residue" evidence="5">
    <location>
        <position position="1"/>
    </location>
</feature>
<dbReference type="EMBL" id="WEIS01011832">
    <property type="protein sequence ID" value="NWI63078.1"/>
    <property type="molecule type" value="Genomic_DNA"/>
</dbReference>
<dbReference type="Gene3D" id="1.20.1250.20">
    <property type="entry name" value="MFS general substrate transporter like domains"/>
    <property type="match status" value="1"/>
</dbReference>
<dbReference type="AlphaFoldDB" id="A0A851D2Z2"/>
<comment type="caution">
    <text evidence="5">The sequence shown here is derived from an EMBL/GenBank/DDBJ whole genome shotgun (WGS) entry which is preliminary data.</text>
</comment>
<keyword evidence="3" id="KW-1133">Transmembrane helix</keyword>
<evidence type="ECO:0000256" key="3">
    <source>
        <dbReference type="ARBA" id="ARBA00022989"/>
    </source>
</evidence>
<evidence type="ECO:0000256" key="1">
    <source>
        <dbReference type="ARBA" id="ARBA00004141"/>
    </source>
</evidence>
<feature type="non-terminal residue" evidence="5">
    <location>
        <position position="97"/>
    </location>
</feature>
<keyword evidence="2" id="KW-0812">Transmembrane</keyword>
<evidence type="ECO:0000256" key="2">
    <source>
        <dbReference type="ARBA" id="ARBA00022692"/>
    </source>
</evidence>
<comment type="subcellular location">
    <subcellularLocation>
        <location evidence="1">Membrane</location>
        <topology evidence="1">Multi-pass membrane protein</topology>
    </subcellularLocation>
</comment>
<gene>
    <name evidence="5" type="primary">Slc22a13_0</name>
    <name evidence="5" type="ORF">TODMEX_R03776</name>
</gene>
<dbReference type="InterPro" id="IPR036259">
    <property type="entry name" value="MFS_trans_sf"/>
</dbReference>
<dbReference type="GO" id="GO:0016020">
    <property type="term" value="C:membrane"/>
    <property type="evidence" value="ECO:0007669"/>
    <property type="project" value="UniProtKB-SubCell"/>
</dbReference>
<evidence type="ECO:0000256" key="4">
    <source>
        <dbReference type="ARBA" id="ARBA00023136"/>
    </source>
</evidence>
<reference evidence="5" key="1">
    <citation type="submission" date="2019-10" db="EMBL/GenBank/DDBJ databases">
        <title>Bird 10,000 Genomes (B10K) Project - Family phase.</title>
        <authorList>
            <person name="Zhang G."/>
        </authorList>
    </citation>
    <scope>NUCLEOTIDE SEQUENCE</scope>
    <source>
        <strain evidence="5">B10K-DU-002-69</strain>
        <tissue evidence="5">Muscle</tissue>
    </source>
</reference>
<proteinExistence type="predicted"/>
<dbReference type="PANTHER" id="PTHR24064">
    <property type="entry name" value="SOLUTE CARRIER FAMILY 22 MEMBER"/>
    <property type="match status" value="1"/>
</dbReference>
<evidence type="ECO:0000313" key="5">
    <source>
        <dbReference type="EMBL" id="NWI63078.1"/>
    </source>
</evidence>
<name>A0A851D2Z2_TODME</name>
<keyword evidence="4" id="KW-0472">Membrane</keyword>